<feature type="transmembrane region" description="Helical" evidence="2">
    <location>
        <begin position="68"/>
        <end position="89"/>
    </location>
</feature>
<evidence type="ECO:0000313" key="5">
    <source>
        <dbReference type="Proteomes" id="UP000321569"/>
    </source>
</evidence>
<dbReference type="AlphaFoldDB" id="A0A512PRB3"/>
<feature type="transmembrane region" description="Helical" evidence="2">
    <location>
        <begin position="172"/>
        <end position="192"/>
    </location>
</feature>
<dbReference type="STRING" id="1423795.FD12_GL001310"/>
<accession>A0A512PRB3</accession>
<reference evidence="4 5" key="1">
    <citation type="submission" date="2019-07" db="EMBL/GenBank/DDBJ databases">
        <title>Whole genome shotgun sequence of Lactobacillus rapi NBRC 109618.</title>
        <authorList>
            <person name="Hosoyama A."/>
            <person name="Uohara A."/>
            <person name="Ohji S."/>
            <person name="Ichikawa N."/>
        </authorList>
    </citation>
    <scope>NUCLEOTIDE SEQUENCE [LARGE SCALE GENOMIC DNA]</scope>
    <source>
        <strain evidence="4 5">NBRC 109618</strain>
    </source>
</reference>
<name>A0A512PRB3_9LACO</name>
<evidence type="ECO:0000256" key="1">
    <source>
        <dbReference type="ARBA" id="ARBA00009067"/>
    </source>
</evidence>
<dbReference type="OrthoDB" id="2003211at2"/>
<evidence type="ECO:0000313" key="4">
    <source>
        <dbReference type="EMBL" id="GEP73749.1"/>
    </source>
</evidence>
<evidence type="ECO:0000256" key="2">
    <source>
        <dbReference type="SAM" id="Phobius"/>
    </source>
</evidence>
<evidence type="ECO:0000259" key="3">
    <source>
        <dbReference type="Pfam" id="PF02517"/>
    </source>
</evidence>
<keyword evidence="2" id="KW-0812">Transmembrane</keyword>
<dbReference type="InterPro" id="IPR003675">
    <property type="entry name" value="Rce1/LyrA-like_dom"/>
</dbReference>
<feature type="transmembrane region" description="Helical" evidence="2">
    <location>
        <begin position="222"/>
        <end position="244"/>
    </location>
</feature>
<dbReference type="GO" id="GO:0004175">
    <property type="term" value="F:endopeptidase activity"/>
    <property type="evidence" value="ECO:0007669"/>
    <property type="project" value="UniProtKB-ARBA"/>
</dbReference>
<dbReference type="RefSeq" id="WP_056983413.1">
    <property type="nucleotide sequence ID" value="NZ_BKAM01000159.1"/>
</dbReference>
<dbReference type="GO" id="GO:0080120">
    <property type="term" value="P:CAAX-box protein maturation"/>
    <property type="evidence" value="ECO:0007669"/>
    <property type="project" value="UniProtKB-ARBA"/>
</dbReference>
<dbReference type="Proteomes" id="UP000321569">
    <property type="component" value="Unassembled WGS sequence"/>
</dbReference>
<feature type="domain" description="CAAX prenyl protease 2/Lysostaphin resistance protein A-like" evidence="3">
    <location>
        <begin position="110"/>
        <end position="207"/>
    </location>
</feature>
<dbReference type="Pfam" id="PF02517">
    <property type="entry name" value="Rce1-like"/>
    <property type="match status" value="1"/>
</dbReference>
<comment type="caution">
    <text evidence="4">The sequence shown here is derived from an EMBL/GenBank/DDBJ whole genome shotgun (WGS) entry which is preliminary data.</text>
</comment>
<comment type="similarity">
    <text evidence="1">Belongs to the UPF0177 family.</text>
</comment>
<feature type="transmembrane region" description="Helical" evidence="2">
    <location>
        <begin position="12"/>
        <end position="29"/>
    </location>
</feature>
<proteinExistence type="inferred from homology"/>
<keyword evidence="2" id="KW-0472">Membrane</keyword>
<organism evidence="4 5">
    <name type="scientific">Lentilactobacillus rapi</name>
    <dbReference type="NCBI Taxonomy" id="481723"/>
    <lineage>
        <taxon>Bacteria</taxon>
        <taxon>Bacillati</taxon>
        <taxon>Bacillota</taxon>
        <taxon>Bacilli</taxon>
        <taxon>Lactobacillales</taxon>
        <taxon>Lactobacillaceae</taxon>
        <taxon>Lentilactobacillus</taxon>
    </lineage>
</organism>
<dbReference type="EMBL" id="BKAM01000159">
    <property type="protein sequence ID" value="GEP73749.1"/>
    <property type="molecule type" value="Genomic_DNA"/>
</dbReference>
<feature type="transmembrane region" description="Helical" evidence="2">
    <location>
        <begin position="140"/>
        <end position="160"/>
    </location>
</feature>
<protein>
    <recommendedName>
        <fullName evidence="3">CAAX prenyl protease 2/Lysostaphin resistance protein A-like domain-containing protein</fullName>
    </recommendedName>
</protein>
<keyword evidence="2" id="KW-1133">Transmembrane helix</keyword>
<sequence length="263" mass="30050">MRKSRIGITMQFVWVIILNFGYLGVDGALNHATPLLHSELRFLYALAASGIIYYILRTTKVRNDHINYSTITKIWGVLLIIAFLVLFFVKQHVMLNVYEIFKSYTIVADTLMALSIGFFEEFLSRGLLLSTFMQIFKNATLKYTFAACSSAICFGLFHFINLASGQPLIPTIQQVIYAFVIGVMFASVRIVTNSMIWPVLLHTLFDWQMGISYITNRDYTTPWLSFFTSWGALLIVTIVFLISLDHSANRSQPIKKLKMPNQI</sequence>
<feature type="transmembrane region" description="Helical" evidence="2">
    <location>
        <begin position="41"/>
        <end position="56"/>
    </location>
</feature>
<gene>
    <name evidence="4" type="ORF">LRA02_26170</name>
</gene>